<protein>
    <submittedName>
        <fullName evidence="2">Uncharacterized protein</fullName>
    </submittedName>
</protein>
<feature type="compositionally biased region" description="Basic residues" evidence="1">
    <location>
        <begin position="91"/>
        <end position="100"/>
    </location>
</feature>
<gene>
    <name evidence="2" type="ORF">KC01_LOCUS38907</name>
</gene>
<keyword evidence="3" id="KW-1185">Reference proteome</keyword>
<dbReference type="Proteomes" id="UP001497482">
    <property type="component" value="Chromosome 8"/>
</dbReference>
<evidence type="ECO:0000313" key="3">
    <source>
        <dbReference type="Proteomes" id="UP001497482"/>
    </source>
</evidence>
<evidence type="ECO:0000313" key="2">
    <source>
        <dbReference type="EMBL" id="CAL1612599.1"/>
    </source>
</evidence>
<reference evidence="2 3" key="1">
    <citation type="submission" date="2024-04" db="EMBL/GenBank/DDBJ databases">
        <authorList>
            <person name="Waldvogel A.-M."/>
            <person name="Schoenle A."/>
        </authorList>
    </citation>
    <scope>NUCLEOTIDE SEQUENCE [LARGE SCALE GENOMIC DNA]</scope>
</reference>
<feature type="compositionally biased region" description="Basic and acidic residues" evidence="1">
    <location>
        <begin position="101"/>
        <end position="116"/>
    </location>
</feature>
<sequence length="116" mass="12663">MVFPPLALVSCPTKHPSWLLPKGLSGAALLDRNINGCEGDGPHCHHGNIHVRLSVMMEREESGEEGEESGGEGGVRRGVGEVWRGEVGVMRRGRSQKRRGKSQERRGRSHEEGEAS</sequence>
<name>A0AAV2MGT1_KNICA</name>
<dbReference type="EMBL" id="OZ035830">
    <property type="protein sequence ID" value="CAL1612599.1"/>
    <property type="molecule type" value="Genomic_DNA"/>
</dbReference>
<proteinExistence type="predicted"/>
<organism evidence="2 3">
    <name type="scientific">Knipowitschia caucasica</name>
    <name type="common">Caucasian dwarf goby</name>
    <name type="synonym">Pomatoschistus caucasicus</name>
    <dbReference type="NCBI Taxonomy" id="637954"/>
    <lineage>
        <taxon>Eukaryota</taxon>
        <taxon>Metazoa</taxon>
        <taxon>Chordata</taxon>
        <taxon>Craniata</taxon>
        <taxon>Vertebrata</taxon>
        <taxon>Euteleostomi</taxon>
        <taxon>Actinopterygii</taxon>
        <taxon>Neopterygii</taxon>
        <taxon>Teleostei</taxon>
        <taxon>Neoteleostei</taxon>
        <taxon>Acanthomorphata</taxon>
        <taxon>Gobiaria</taxon>
        <taxon>Gobiiformes</taxon>
        <taxon>Gobioidei</taxon>
        <taxon>Gobiidae</taxon>
        <taxon>Gobiinae</taxon>
        <taxon>Knipowitschia</taxon>
    </lineage>
</organism>
<dbReference type="AlphaFoldDB" id="A0AAV2MGT1"/>
<evidence type="ECO:0000256" key="1">
    <source>
        <dbReference type="SAM" id="MobiDB-lite"/>
    </source>
</evidence>
<feature type="region of interest" description="Disordered" evidence="1">
    <location>
        <begin position="58"/>
        <end position="116"/>
    </location>
</feature>
<accession>A0AAV2MGT1</accession>
<feature type="compositionally biased region" description="Acidic residues" evidence="1">
    <location>
        <begin position="61"/>
        <end position="70"/>
    </location>
</feature>
<feature type="compositionally biased region" description="Low complexity" evidence="1">
    <location>
        <begin position="80"/>
        <end position="90"/>
    </location>
</feature>